<keyword evidence="1" id="KW-0249">Electron transport</keyword>
<evidence type="ECO:0000313" key="4">
    <source>
        <dbReference type="Proteomes" id="UP000436483"/>
    </source>
</evidence>
<keyword evidence="1" id="KW-0813">Transport</keyword>
<protein>
    <recommendedName>
        <fullName evidence="1">Electron transfer flavoprotein-ubiquinone oxidoreductase</fullName>
        <shortName evidence="1">ETF-QO</shortName>
        <ecNumber evidence="1">1.5.5.1</ecNumber>
    </recommendedName>
</protein>
<dbReference type="GO" id="GO:0004174">
    <property type="term" value="F:electron-transferring-flavoprotein dehydrogenase activity"/>
    <property type="evidence" value="ECO:0007669"/>
    <property type="project" value="UniProtKB-UniRule"/>
</dbReference>
<proteinExistence type="predicted"/>
<comment type="cofactor">
    <cofactor evidence="1">
        <name>[4Fe-4S] cluster</name>
        <dbReference type="ChEBI" id="CHEBI:49883"/>
    </cofactor>
    <text evidence="1">Binds 1 [4Fe-4S] cluster.</text>
</comment>
<dbReference type="InterPro" id="IPR036188">
    <property type="entry name" value="FAD/NAD-bd_sf"/>
</dbReference>
<comment type="catalytic activity">
    <reaction evidence="1">
        <text>a ubiquinone + reduced [electron-transfer flavoprotein] = a ubiquinol + oxidized [electron-transfer flavoprotein] + H(+)</text>
        <dbReference type="Rhea" id="RHEA:24052"/>
        <dbReference type="Rhea" id="RHEA-COMP:9565"/>
        <dbReference type="Rhea" id="RHEA-COMP:9566"/>
        <dbReference type="Rhea" id="RHEA-COMP:10685"/>
        <dbReference type="Rhea" id="RHEA-COMP:10686"/>
        <dbReference type="ChEBI" id="CHEBI:15378"/>
        <dbReference type="ChEBI" id="CHEBI:16389"/>
        <dbReference type="ChEBI" id="CHEBI:17976"/>
        <dbReference type="ChEBI" id="CHEBI:57692"/>
        <dbReference type="ChEBI" id="CHEBI:58307"/>
        <dbReference type="EC" id="1.5.5.1"/>
    </reaction>
</comment>
<dbReference type="GO" id="GO:0046872">
    <property type="term" value="F:metal ion binding"/>
    <property type="evidence" value="ECO:0007669"/>
    <property type="project" value="UniProtKB-KW"/>
</dbReference>
<dbReference type="Pfam" id="PF07992">
    <property type="entry name" value="Pyr_redox_2"/>
    <property type="match status" value="1"/>
</dbReference>
<keyword evidence="1" id="KW-0479">Metal-binding</keyword>
<comment type="function">
    <text evidence="1">Accepts electrons from ETF and reduces ubiquinone.</text>
</comment>
<dbReference type="OrthoDB" id="9766632at2"/>
<keyword evidence="1" id="KW-0285">Flavoprotein</keyword>
<dbReference type="SUPFAM" id="SSF51905">
    <property type="entry name" value="FAD/NAD(P)-binding domain"/>
    <property type="match status" value="1"/>
</dbReference>
<dbReference type="InterPro" id="IPR040156">
    <property type="entry name" value="ETF-QO"/>
</dbReference>
<dbReference type="RefSeq" id="WP_160886155.1">
    <property type="nucleotide sequence ID" value="NZ_WURB01000015.1"/>
</dbReference>
<evidence type="ECO:0000256" key="1">
    <source>
        <dbReference type="RuleBase" id="RU366068"/>
    </source>
</evidence>
<sequence length="51" mass="5353">MTQTNILPPDFPARESMEFDVVIVGAGPAGLATAIRLKQQAVEKGADISVV</sequence>
<keyword evidence="1" id="KW-0411">Iron-sulfur</keyword>
<comment type="cofactor">
    <cofactor evidence="1">
        <name>FAD</name>
        <dbReference type="ChEBI" id="CHEBI:57692"/>
    </cofactor>
</comment>
<reference evidence="3 4" key="2">
    <citation type="submission" date="2020-01" db="EMBL/GenBank/DDBJ databases">
        <title>Microvirga sp. nov., an arsenate reduction bacterium isolated from Tibet hotspring sediments.</title>
        <authorList>
            <person name="Xian W.-D."/>
            <person name="Li W.-J."/>
        </authorList>
    </citation>
    <scope>NUCLEOTIDE SEQUENCE [LARGE SCALE GENOMIC DNA]</scope>
    <source>
        <strain evidence="3 4">KCTC 23863</strain>
    </source>
</reference>
<dbReference type="GO" id="GO:0051539">
    <property type="term" value="F:4 iron, 4 sulfur cluster binding"/>
    <property type="evidence" value="ECO:0007669"/>
    <property type="project" value="UniProtKB-UniRule"/>
</dbReference>
<reference evidence="3 4" key="1">
    <citation type="submission" date="2019-12" db="EMBL/GenBank/DDBJ databases">
        <authorList>
            <person name="Yuan C.-G."/>
        </authorList>
    </citation>
    <scope>NUCLEOTIDE SEQUENCE [LARGE SCALE GENOMIC DNA]</scope>
    <source>
        <strain evidence="3 4">KCTC 23863</strain>
    </source>
</reference>
<keyword evidence="1" id="KW-0408">Iron</keyword>
<dbReference type="Proteomes" id="UP000436483">
    <property type="component" value="Unassembled WGS sequence"/>
</dbReference>
<dbReference type="PANTHER" id="PTHR10617">
    <property type="entry name" value="ELECTRON TRANSFER FLAVOPROTEIN-UBIQUINONE OXIDOREDUCTASE"/>
    <property type="match status" value="1"/>
</dbReference>
<keyword evidence="4" id="KW-1185">Reference proteome</keyword>
<evidence type="ECO:0000313" key="3">
    <source>
        <dbReference type="EMBL" id="MXQ13307.1"/>
    </source>
</evidence>
<dbReference type="InterPro" id="IPR023753">
    <property type="entry name" value="FAD/NAD-binding_dom"/>
</dbReference>
<dbReference type="AlphaFoldDB" id="A0A7X3SQA5"/>
<feature type="non-terminal residue" evidence="3">
    <location>
        <position position="51"/>
    </location>
</feature>
<keyword evidence="1" id="KW-0830">Ubiquinone</keyword>
<name>A0A7X3SQA5_9HYPH</name>
<keyword evidence="1" id="KW-0560">Oxidoreductase</keyword>
<keyword evidence="1" id="KW-0274">FAD</keyword>
<evidence type="ECO:0000259" key="2">
    <source>
        <dbReference type="Pfam" id="PF07992"/>
    </source>
</evidence>
<gene>
    <name evidence="3" type="ORF">GR328_17915</name>
</gene>
<feature type="domain" description="FAD/NAD(P)-binding" evidence="2">
    <location>
        <begin position="19"/>
        <end position="51"/>
    </location>
</feature>
<dbReference type="EMBL" id="WURB01000015">
    <property type="protein sequence ID" value="MXQ13307.1"/>
    <property type="molecule type" value="Genomic_DNA"/>
</dbReference>
<dbReference type="Gene3D" id="3.50.50.60">
    <property type="entry name" value="FAD/NAD(P)-binding domain"/>
    <property type="match status" value="1"/>
</dbReference>
<accession>A0A7X3SQA5</accession>
<dbReference type="EC" id="1.5.5.1" evidence="1"/>
<dbReference type="PANTHER" id="PTHR10617:SF107">
    <property type="entry name" value="ELECTRON TRANSFER FLAVOPROTEIN-UBIQUINONE OXIDOREDUCTASE, MITOCHONDRIAL"/>
    <property type="match status" value="1"/>
</dbReference>
<organism evidence="3 4">
    <name type="scientific">Microvirga makkahensis</name>
    <dbReference type="NCBI Taxonomy" id="1128670"/>
    <lineage>
        <taxon>Bacteria</taxon>
        <taxon>Pseudomonadati</taxon>
        <taxon>Pseudomonadota</taxon>
        <taxon>Alphaproteobacteria</taxon>
        <taxon>Hyphomicrobiales</taxon>
        <taxon>Methylobacteriaceae</taxon>
        <taxon>Microvirga</taxon>
    </lineage>
</organism>
<comment type="caution">
    <text evidence="3">The sequence shown here is derived from an EMBL/GenBank/DDBJ whole genome shotgun (WGS) entry which is preliminary data.</text>
</comment>